<dbReference type="RefSeq" id="WP_377721227.1">
    <property type="nucleotide sequence ID" value="NZ_JBHSAM010000034.1"/>
</dbReference>
<keyword evidence="2" id="KW-1185">Reference proteome</keyword>
<proteinExistence type="predicted"/>
<sequence>MMKGVTKPPKWILFLALALVLTVTLCLTILFLGSSEPIVTEIHEVPGKMEIKVLPDNGQSGIGRAEVKWQSP</sequence>
<comment type="caution">
    <text evidence="1">The sequence shown here is derived from an EMBL/GenBank/DDBJ whole genome shotgun (WGS) entry which is preliminary data.</text>
</comment>
<evidence type="ECO:0000313" key="2">
    <source>
        <dbReference type="Proteomes" id="UP001595715"/>
    </source>
</evidence>
<gene>
    <name evidence="1" type="ORF">ACFOZ8_23580</name>
</gene>
<evidence type="ECO:0000313" key="1">
    <source>
        <dbReference type="EMBL" id="MFC4102607.1"/>
    </source>
</evidence>
<reference evidence="2" key="1">
    <citation type="journal article" date="2019" name="Int. J. Syst. Evol. Microbiol.">
        <title>The Global Catalogue of Microorganisms (GCM) 10K type strain sequencing project: providing services to taxonomists for standard genome sequencing and annotation.</title>
        <authorList>
            <consortium name="The Broad Institute Genomics Platform"/>
            <consortium name="The Broad Institute Genome Sequencing Center for Infectious Disease"/>
            <person name="Wu L."/>
            <person name="Ma J."/>
        </authorList>
    </citation>
    <scope>NUCLEOTIDE SEQUENCE [LARGE SCALE GENOMIC DNA]</scope>
    <source>
        <strain evidence="2">IBRC-M 10987</strain>
    </source>
</reference>
<dbReference type="Proteomes" id="UP001595715">
    <property type="component" value="Unassembled WGS sequence"/>
</dbReference>
<organism evidence="1 2">
    <name type="scientific">Paenibacillus xanthanilyticus</name>
    <dbReference type="NCBI Taxonomy" id="1783531"/>
    <lineage>
        <taxon>Bacteria</taxon>
        <taxon>Bacillati</taxon>
        <taxon>Bacillota</taxon>
        <taxon>Bacilli</taxon>
        <taxon>Bacillales</taxon>
        <taxon>Paenibacillaceae</taxon>
        <taxon>Paenibacillus</taxon>
    </lineage>
</organism>
<protein>
    <submittedName>
        <fullName evidence="1">Uncharacterized protein</fullName>
    </submittedName>
</protein>
<accession>A0ABV8K9G3</accession>
<dbReference type="EMBL" id="JBHSAM010000034">
    <property type="protein sequence ID" value="MFC4102607.1"/>
    <property type="molecule type" value="Genomic_DNA"/>
</dbReference>
<name>A0ABV8K9G3_9BACL</name>